<dbReference type="PROSITE" id="PS00107">
    <property type="entry name" value="PROTEIN_KINASE_ATP"/>
    <property type="match status" value="1"/>
</dbReference>
<feature type="domain" description="Protein kinase" evidence="5">
    <location>
        <begin position="34"/>
        <end position="293"/>
    </location>
</feature>
<name>A0A1E3QUS0_9ASCO</name>
<dbReference type="PROSITE" id="PS00108">
    <property type="entry name" value="PROTEIN_KINASE_ST"/>
    <property type="match status" value="1"/>
</dbReference>
<dbReference type="GO" id="GO:0030447">
    <property type="term" value="P:filamentous growth"/>
    <property type="evidence" value="ECO:0007669"/>
    <property type="project" value="UniProtKB-ARBA"/>
</dbReference>
<dbReference type="InterPro" id="IPR000719">
    <property type="entry name" value="Prot_kinase_dom"/>
</dbReference>
<reference evidence="7" key="1">
    <citation type="submission" date="2016-05" db="EMBL/GenBank/DDBJ databases">
        <title>Comparative genomics of biotechnologically important yeasts.</title>
        <authorList>
            <consortium name="DOE Joint Genome Institute"/>
            <person name="Riley R."/>
            <person name="Haridas S."/>
            <person name="Wolfe K.H."/>
            <person name="Lopes M.R."/>
            <person name="Hittinger C.T."/>
            <person name="Goker M."/>
            <person name="Salamov A."/>
            <person name="Wisecaver J."/>
            <person name="Long T.M."/>
            <person name="Aerts A.L."/>
            <person name="Barry K."/>
            <person name="Choi C."/>
            <person name="Clum A."/>
            <person name="Coughlan A.Y."/>
            <person name="Deshpande S."/>
            <person name="Douglass A.P."/>
            <person name="Hanson S.J."/>
            <person name="Klenk H.-P."/>
            <person name="Labutti K."/>
            <person name="Lapidus A."/>
            <person name="Lindquist E."/>
            <person name="Lipzen A."/>
            <person name="Meier-Kolthoff J.P."/>
            <person name="Ohm R.A."/>
            <person name="Otillar R.P."/>
            <person name="Pangilinan J."/>
            <person name="Peng Y."/>
            <person name="Rokas A."/>
            <person name="Rosa C.A."/>
            <person name="Scheuner C."/>
            <person name="Sibirny A.A."/>
            <person name="Slot J.C."/>
            <person name="Stielow J.B."/>
            <person name="Sun H."/>
            <person name="Kurtzman C.P."/>
            <person name="Blackwell M."/>
            <person name="Grigoriev I.V."/>
            <person name="Jeffries T.W."/>
        </authorList>
    </citation>
    <scope>NUCLEOTIDE SEQUENCE [LARGE SCALE GENOMIC DNA]</scope>
    <source>
        <strain evidence="7">NRRL Y-12698</strain>
    </source>
</reference>
<dbReference type="Proteomes" id="UP000094336">
    <property type="component" value="Unassembled WGS sequence"/>
</dbReference>
<evidence type="ECO:0000259" key="5">
    <source>
        <dbReference type="PROSITE" id="PS50011"/>
    </source>
</evidence>
<dbReference type="Pfam" id="PF00069">
    <property type="entry name" value="Pkinase"/>
    <property type="match status" value="1"/>
</dbReference>
<dbReference type="PROSITE" id="PS50011">
    <property type="entry name" value="PROTEIN_KINASE_DOM"/>
    <property type="match status" value="1"/>
</dbReference>
<keyword evidence="4" id="KW-0418">Kinase</keyword>
<dbReference type="SMART" id="SM00220">
    <property type="entry name" value="S_TKc"/>
    <property type="match status" value="1"/>
</dbReference>
<keyword evidence="1 3" id="KW-0547">Nucleotide-binding</keyword>
<dbReference type="AlphaFoldDB" id="A0A1E3QUS0"/>
<keyword evidence="7" id="KW-1185">Reference proteome</keyword>
<sequence length="431" mass="48469">MTDIIVVQPILWPSRDNVIRKNIKQKPHSKCKYLLSSTVLGTGSFSEVVTGKHIDTGTRYAIKKIQKLMVHGRESLIQKEITAMKQVGIQHRHLLSLVDYFETDDELYLVTDLALGGDLFDKIEREGTLLESHTKRIVVSLVNGIQYLHSRSIVHRDIKAENIFFWAKNTASDILLGDFGLAEILAPSKFLYSVCGTYSYMAPEIFTKEGYSYPVDMWALGVLTYFMLCGYMPFDCETDEETKEAIMKADYMYEPPEYWNHISADSKQFIGLCFVTDPVLRMTPGQALGHPWLRSEIPRTEFIPRERTNIHQAICGDLSPVFSSQILPTLNRPKAMVQENPKTAKSHLLSPPLSGTSLHGEPLGLDMHATIAESKMDGLLCDPIETVDFIHSNISSIVTSRSNSRVCSRKNSIDMTVIGVKLGTVEATGYR</sequence>
<evidence type="ECO:0000256" key="2">
    <source>
        <dbReference type="ARBA" id="ARBA00022840"/>
    </source>
</evidence>
<evidence type="ECO:0000256" key="1">
    <source>
        <dbReference type="ARBA" id="ARBA00022741"/>
    </source>
</evidence>
<dbReference type="InterPro" id="IPR008271">
    <property type="entry name" value="Ser/Thr_kinase_AS"/>
</dbReference>
<dbReference type="FunFam" id="1.10.510.10:FF:000571">
    <property type="entry name" value="Maternal embryonic leucine zipper kinase"/>
    <property type="match status" value="1"/>
</dbReference>
<protein>
    <recommendedName>
        <fullName evidence="5">Protein kinase domain-containing protein</fullName>
    </recommendedName>
</protein>
<evidence type="ECO:0000313" key="7">
    <source>
        <dbReference type="Proteomes" id="UP000094336"/>
    </source>
</evidence>
<dbReference type="GO" id="GO:0004674">
    <property type="term" value="F:protein serine/threonine kinase activity"/>
    <property type="evidence" value="ECO:0007669"/>
    <property type="project" value="UniProtKB-KW"/>
</dbReference>
<dbReference type="OrthoDB" id="40902at2759"/>
<dbReference type="STRING" id="984486.A0A1E3QUS0"/>
<dbReference type="PANTHER" id="PTHR24347">
    <property type="entry name" value="SERINE/THREONINE-PROTEIN KINASE"/>
    <property type="match status" value="1"/>
</dbReference>
<evidence type="ECO:0000256" key="4">
    <source>
        <dbReference type="RuleBase" id="RU000304"/>
    </source>
</evidence>
<accession>A0A1E3QUS0</accession>
<dbReference type="SUPFAM" id="SSF56112">
    <property type="entry name" value="Protein kinase-like (PK-like)"/>
    <property type="match status" value="1"/>
</dbReference>
<dbReference type="InterPro" id="IPR011009">
    <property type="entry name" value="Kinase-like_dom_sf"/>
</dbReference>
<dbReference type="RefSeq" id="XP_018986748.1">
    <property type="nucleotide sequence ID" value="XM_019127840.1"/>
</dbReference>
<dbReference type="GeneID" id="30145693"/>
<dbReference type="CDD" id="cd05117">
    <property type="entry name" value="STKc_CAMK"/>
    <property type="match status" value="1"/>
</dbReference>
<keyword evidence="4" id="KW-0808">Transferase</keyword>
<evidence type="ECO:0000256" key="3">
    <source>
        <dbReference type="PROSITE-ProRule" id="PRU10141"/>
    </source>
</evidence>
<evidence type="ECO:0000313" key="6">
    <source>
        <dbReference type="EMBL" id="ODQ81420.1"/>
    </source>
</evidence>
<dbReference type="InterPro" id="IPR017441">
    <property type="entry name" value="Protein_kinase_ATP_BS"/>
</dbReference>
<dbReference type="Gene3D" id="1.10.510.10">
    <property type="entry name" value="Transferase(Phosphotransferase) domain 1"/>
    <property type="match status" value="1"/>
</dbReference>
<organism evidence="6 7">
    <name type="scientific">Babjeviella inositovora NRRL Y-12698</name>
    <dbReference type="NCBI Taxonomy" id="984486"/>
    <lineage>
        <taxon>Eukaryota</taxon>
        <taxon>Fungi</taxon>
        <taxon>Dikarya</taxon>
        <taxon>Ascomycota</taxon>
        <taxon>Saccharomycotina</taxon>
        <taxon>Pichiomycetes</taxon>
        <taxon>Serinales incertae sedis</taxon>
        <taxon>Babjeviella</taxon>
    </lineage>
</organism>
<feature type="binding site" evidence="3">
    <location>
        <position position="64"/>
    </location>
    <ligand>
        <name>ATP</name>
        <dbReference type="ChEBI" id="CHEBI:30616"/>
    </ligand>
</feature>
<keyword evidence="2 3" id="KW-0067">ATP-binding</keyword>
<keyword evidence="4" id="KW-0723">Serine/threonine-protein kinase</keyword>
<dbReference type="GO" id="GO:0005524">
    <property type="term" value="F:ATP binding"/>
    <property type="evidence" value="ECO:0007669"/>
    <property type="project" value="UniProtKB-UniRule"/>
</dbReference>
<comment type="similarity">
    <text evidence="4">Belongs to the protein kinase superfamily.</text>
</comment>
<proteinExistence type="inferred from homology"/>
<gene>
    <name evidence="6" type="ORF">BABINDRAFT_159715</name>
</gene>
<dbReference type="EMBL" id="KV454427">
    <property type="protein sequence ID" value="ODQ81420.1"/>
    <property type="molecule type" value="Genomic_DNA"/>
</dbReference>